<keyword evidence="2" id="KW-1185">Reference proteome</keyword>
<keyword evidence="1" id="KW-0401">Integrin</keyword>
<dbReference type="PANTHER" id="PTHR11905:SF120">
    <property type="entry name" value="DISINTEGRIN AND METALLOPROTEINASE DOMAIN-CONTAINING PROTEIN 1A"/>
    <property type="match status" value="1"/>
</dbReference>
<accession>M7ATJ2</accession>
<dbReference type="Proteomes" id="UP000031443">
    <property type="component" value="Unassembled WGS sequence"/>
</dbReference>
<reference evidence="2" key="1">
    <citation type="journal article" date="2013" name="Nat. Genet.">
        <title>The draft genomes of soft-shell turtle and green sea turtle yield insights into the development and evolution of the turtle-specific body plan.</title>
        <authorList>
            <person name="Wang Z."/>
            <person name="Pascual-Anaya J."/>
            <person name="Zadissa A."/>
            <person name="Li W."/>
            <person name="Niimura Y."/>
            <person name="Huang Z."/>
            <person name="Li C."/>
            <person name="White S."/>
            <person name="Xiong Z."/>
            <person name="Fang D."/>
            <person name="Wang B."/>
            <person name="Ming Y."/>
            <person name="Chen Y."/>
            <person name="Zheng Y."/>
            <person name="Kuraku S."/>
            <person name="Pignatelli M."/>
            <person name="Herrero J."/>
            <person name="Beal K."/>
            <person name="Nozawa M."/>
            <person name="Li Q."/>
            <person name="Wang J."/>
            <person name="Zhang H."/>
            <person name="Yu L."/>
            <person name="Shigenobu S."/>
            <person name="Wang J."/>
            <person name="Liu J."/>
            <person name="Flicek P."/>
            <person name="Searle S."/>
            <person name="Wang J."/>
            <person name="Kuratani S."/>
            <person name="Yin Y."/>
            <person name="Aken B."/>
            <person name="Zhang G."/>
            <person name="Irie N."/>
        </authorList>
    </citation>
    <scope>NUCLEOTIDE SEQUENCE [LARGE SCALE GENOMIC DNA]</scope>
</reference>
<dbReference type="EMBL" id="KB565564">
    <property type="protein sequence ID" value="EMP28014.1"/>
    <property type="molecule type" value="Genomic_DNA"/>
</dbReference>
<gene>
    <name evidence="1" type="ORF">UY3_14890</name>
</gene>
<dbReference type="PANTHER" id="PTHR11905">
    <property type="entry name" value="ADAM A DISINTEGRIN AND METALLOPROTEASE DOMAIN"/>
    <property type="match status" value="1"/>
</dbReference>
<dbReference type="AlphaFoldDB" id="M7ATJ2"/>
<protein>
    <submittedName>
        <fullName evidence="1">Disintegrin and metalloproteinase domain-containing protein 29</fullName>
    </submittedName>
</protein>
<dbReference type="GO" id="GO:1990913">
    <property type="term" value="C:sperm head plasma membrane"/>
    <property type="evidence" value="ECO:0007669"/>
    <property type="project" value="TreeGrafter"/>
</dbReference>
<dbReference type="GO" id="GO:0008584">
    <property type="term" value="P:male gonad development"/>
    <property type="evidence" value="ECO:0007669"/>
    <property type="project" value="TreeGrafter"/>
</dbReference>
<organism evidence="1 2">
    <name type="scientific">Chelonia mydas</name>
    <name type="common">Green sea-turtle</name>
    <name type="synonym">Chelonia agassizi</name>
    <dbReference type="NCBI Taxonomy" id="8469"/>
    <lineage>
        <taxon>Eukaryota</taxon>
        <taxon>Metazoa</taxon>
        <taxon>Chordata</taxon>
        <taxon>Craniata</taxon>
        <taxon>Vertebrata</taxon>
        <taxon>Euteleostomi</taxon>
        <taxon>Archelosauria</taxon>
        <taxon>Testudinata</taxon>
        <taxon>Testudines</taxon>
        <taxon>Cryptodira</taxon>
        <taxon>Durocryptodira</taxon>
        <taxon>Americhelydia</taxon>
        <taxon>Chelonioidea</taxon>
        <taxon>Cheloniidae</taxon>
        <taxon>Chelonia</taxon>
    </lineage>
</organism>
<name>M7ATJ2_CHEMY</name>
<dbReference type="GO" id="GO:0009897">
    <property type="term" value="C:external side of plasma membrane"/>
    <property type="evidence" value="ECO:0007669"/>
    <property type="project" value="TreeGrafter"/>
</dbReference>
<sequence length="151" mass="16575">MCTEFSNCSRGYYFNTIRKPGKTCLLNIPEKKIFGTQMCGNGITEDEEECDCGMDELHRQGKICRESIAAQLAPLSCFKAVNAKGDRCGNCGGDGLTYNKCQDNLKPGIYDLYSNVVFVAVTNTSILQQCGQLELPLKGAGSLYLYNTQKA</sequence>
<evidence type="ECO:0000313" key="2">
    <source>
        <dbReference type="Proteomes" id="UP000031443"/>
    </source>
</evidence>
<proteinExistence type="predicted"/>
<dbReference type="GO" id="GO:0007229">
    <property type="term" value="P:integrin-mediated signaling pathway"/>
    <property type="evidence" value="ECO:0007669"/>
    <property type="project" value="UniProtKB-KW"/>
</dbReference>
<evidence type="ECO:0000313" key="1">
    <source>
        <dbReference type="EMBL" id="EMP28014.1"/>
    </source>
</evidence>